<organism evidence="2 3">
    <name type="scientific">Marinobacter xestospongiae</name>
    <dbReference type="NCBI Taxonomy" id="994319"/>
    <lineage>
        <taxon>Bacteria</taxon>
        <taxon>Pseudomonadati</taxon>
        <taxon>Pseudomonadota</taxon>
        <taxon>Gammaproteobacteria</taxon>
        <taxon>Pseudomonadales</taxon>
        <taxon>Marinobacteraceae</taxon>
        <taxon>Marinobacter</taxon>
    </lineage>
</organism>
<evidence type="ECO:0000256" key="1">
    <source>
        <dbReference type="SAM" id="Phobius"/>
    </source>
</evidence>
<keyword evidence="1" id="KW-1133">Transmembrane helix</keyword>
<evidence type="ECO:0000313" key="2">
    <source>
        <dbReference type="EMBL" id="MDV2078663.1"/>
    </source>
</evidence>
<name>A0ABU3VWM4_9GAMM</name>
<accession>A0ABU3VWM4</accession>
<protein>
    <submittedName>
        <fullName evidence="2">Metal-dependent hydrolase</fullName>
    </submittedName>
</protein>
<sequence>MDSVTQAALGAALGGAIAGRVLGRKALLGGALLGTLPDLDVLIDYGSAVADFTLHRGFSHSLLVLLPFSALLAWALQRWRPVMSFRHWWLFCGATLMTHPMLDAFTTYGTQLWWPLGDPVALNSVFIIDPLYTLPLLAAIALFLWRPARPRALVTGLVLSTGYLGWSLMAQQLVNERVTPTLAELGAEDAPRLVQPMPLTTLLWRVTVMDGDRRLELVTGLLDGDAPLHVETFPTRPELAAAAQRLPEGQRLAWFTRNFLDYTIIEGQLAATDVRLGVPGAHPFTFVLAKHQDGQWQPAISSRHETPTPDRRLLGTLWQRLTGEQPVLCLATLQAQPDAESCS</sequence>
<gene>
    <name evidence="2" type="ORF">RYS15_08195</name>
</gene>
<keyword evidence="1" id="KW-0472">Membrane</keyword>
<dbReference type="RefSeq" id="WP_316973383.1">
    <property type="nucleotide sequence ID" value="NZ_JAWIIJ010000004.1"/>
</dbReference>
<dbReference type="EMBL" id="JAWIIJ010000004">
    <property type="protein sequence ID" value="MDV2078663.1"/>
    <property type="molecule type" value="Genomic_DNA"/>
</dbReference>
<evidence type="ECO:0000313" key="3">
    <source>
        <dbReference type="Proteomes" id="UP001269819"/>
    </source>
</evidence>
<keyword evidence="1" id="KW-0812">Transmembrane</keyword>
<feature type="transmembrane region" description="Helical" evidence="1">
    <location>
        <begin position="57"/>
        <end position="76"/>
    </location>
</feature>
<feature type="transmembrane region" description="Helical" evidence="1">
    <location>
        <begin position="152"/>
        <end position="169"/>
    </location>
</feature>
<keyword evidence="3" id="KW-1185">Reference proteome</keyword>
<dbReference type="Proteomes" id="UP001269819">
    <property type="component" value="Unassembled WGS sequence"/>
</dbReference>
<dbReference type="PANTHER" id="PTHR40031:SF1">
    <property type="entry name" value="MEMBRANE-BOUND METAL-DEPENDENT HYDROLASE"/>
    <property type="match status" value="1"/>
</dbReference>
<dbReference type="Pfam" id="PF04307">
    <property type="entry name" value="YdjM"/>
    <property type="match status" value="1"/>
</dbReference>
<dbReference type="InterPro" id="IPR007404">
    <property type="entry name" value="YdjM-like"/>
</dbReference>
<proteinExistence type="predicted"/>
<keyword evidence="2" id="KW-0378">Hydrolase</keyword>
<reference evidence="2 3" key="1">
    <citation type="submission" date="2023-10" db="EMBL/GenBank/DDBJ databases">
        <title>Characteristics and mechanism of a salt-tolerant marine origin heterotrophic nitrifying- aerobic denitrifying bacteria Marinobacter xestospongiae HN1.</title>
        <authorList>
            <person name="Qi R."/>
        </authorList>
    </citation>
    <scope>NUCLEOTIDE SEQUENCE [LARGE SCALE GENOMIC DNA]</scope>
    <source>
        <strain evidence="2 3">HN1</strain>
    </source>
</reference>
<dbReference type="GO" id="GO:0016787">
    <property type="term" value="F:hydrolase activity"/>
    <property type="evidence" value="ECO:0007669"/>
    <property type="project" value="UniProtKB-KW"/>
</dbReference>
<dbReference type="PANTHER" id="PTHR40031">
    <property type="entry name" value="HYPOTHETICAL MEMBRANE SPANNING PROTEIN"/>
    <property type="match status" value="1"/>
</dbReference>
<feature type="transmembrane region" description="Helical" evidence="1">
    <location>
        <begin position="120"/>
        <end position="145"/>
    </location>
</feature>
<dbReference type="InterPro" id="IPR053170">
    <property type="entry name" value="Transcription_regulator"/>
</dbReference>
<comment type="caution">
    <text evidence="2">The sequence shown here is derived from an EMBL/GenBank/DDBJ whole genome shotgun (WGS) entry which is preliminary data.</text>
</comment>
<feature type="transmembrane region" description="Helical" evidence="1">
    <location>
        <begin position="88"/>
        <end position="108"/>
    </location>
</feature>